<dbReference type="KEGG" id="amob:HG15A2_40030"/>
<keyword evidence="2" id="KW-0547">Nucleotide-binding</keyword>
<evidence type="ECO:0000256" key="1">
    <source>
        <dbReference type="ARBA" id="ARBA00022448"/>
    </source>
</evidence>
<accession>A0A517N0N3</accession>
<keyword evidence="6" id="KW-1185">Reference proteome</keyword>
<dbReference type="RefSeq" id="WP_145062297.1">
    <property type="nucleotide sequence ID" value="NZ_CP036263.1"/>
</dbReference>
<dbReference type="PROSITE" id="PS50893">
    <property type="entry name" value="ABC_TRANSPORTER_2"/>
    <property type="match status" value="1"/>
</dbReference>
<dbReference type="OrthoDB" id="9772862at2"/>
<evidence type="ECO:0000313" key="6">
    <source>
        <dbReference type="Proteomes" id="UP000319852"/>
    </source>
</evidence>
<evidence type="ECO:0000259" key="4">
    <source>
        <dbReference type="PROSITE" id="PS50893"/>
    </source>
</evidence>
<feature type="domain" description="ABC transporter" evidence="4">
    <location>
        <begin position="6"/>
        <end position="247"/>
    </location>
</feature>
<dbReference type="Pfam" id="PF00005">
    <property type="entry name" value="ABC_tran"/>
    <property type="match status" value="1"/>
</dbReference>
<dbReference type="SMART" id="SM00382">
    <property type="entry name" value="AAA"/>
    <property type="match status" value="1"/>
</dbReference>
<protein>
    <submittedName>
        <fullName evidence="5">Putative ABC transporter ATP-binding protein</fullName>
    </submittedName>
</protein>
<dbReference type="SUPFAM" id="SSF52540">
    <property type="entry name" value="P-loop containing nucleoside triphosphate hydrolases"/>
    <property type="match status" value="1"/>
</dbReference>
<dbReference type="InterPro" id="IPR027417">
    <property type="entry name" value="P-loop_NTPase"/>
</dbReference>
<keyword evidence="1" id="KW-0813">Transport</keyword>
<gene>
    <name evidence="5" type="ORF">HG15A2_40030</name>
</gene>
<name>A0A517N0N3_9BACT</name>
<dbReference type="Proteomes" id="UP000319852">
    <property type="component" value="Chromosome"/>
</dbReference>
<dbReference type="InterPro" id="IPR003593">
    <property type="entry name" value="AAA+_ATPase"/>
</dbReference>
<dbReference type="InterPro" id="IPR017871">
    <property type="entry name" value="ABC_transporter-like_CS"/>
</dbReference>
<organism evidence="5 6">
    <name type="scientific">Adhaeretor mobilis</name>
    <dbReference type="NCBI Taxonomy" id="1930276"/>
    <lineage>
        <taxon>Bacteria</taxon>
        <taxon>Pseudomonadati</taxon>
        <taxon>Planctomycetota</taxon>
        <taxon>Planctomycetia</taxon>
        <taxon>Pirellulales</taxon>
        <taxon>Lacipirellulaceae</taxon>
        <taxon>Adhaeretor</taxon>
    </lineage>
</organism>
<dbReference type="Gene3D" id="3.40.50.300">
    <property type="entry name" value="P-loop containing nucleotide triphosphate hydrolases"/>
    <property type="match status" value="1"/>
</dbReference>
<dbReference type="GO" id="GO:0016887">
    <property type="term" value="F:ATP hydrolysis activity"/>
    <property type="evidence" value="ECO:0007669"/>
    <property type="project" value="InterPro"/>
</dbReference>
<proteinExistence type="predicted"/>
<evidence type="ECO:0000313" key="5">
    <source>
        <dbReference type="EMBL" id="QDT00664.1"/>
    </source>
</evidence>
<dbReference type="PANTHER" id="PTHR43023">
    <property type="entry name" value="PROTEIN TRIGALACTOSYLDIACYLGLYCEROL 3, CHLOROPLASTIC"/>
    <property type="match status" value="1"/>
</dbReference>
<evidence type="ECO:0000256" key="2">
    <source>
        <dbReference type="ARBA" id="ARBA00022741"/>
    </source>
</evidence>
<reference evidence="5 6" key="1">
    <citation type="submission" date="2019-02" db="EMBL/GenBank/DDBJ databases">
        <title>Deep-cultivation of Planctomycetes and their phenomic and genomic characterization uncovers novel biology.</title>
        <authorList>
            <person name="Wiegand S."/>
            <person name="Jogler M."/>
            <person name="Boedeker C."/>
            <person name="Pinto D."/>
            <person name="Vollmers J."/>
            <person name="Rivas-Marin E."/>
            <person name="Kohn T."/>
            <person name="Peeters S.H."/>
            <person name="Heuer A."/>
            <person name="Rast P."/>
            <person name="Oberbeckmann S."/>
            <person name="Bunk B."/>
            <person name="Jeske O."/>
            <person name="Meyerdierks A."/>
            <person name="Storesund J.E."/>
            <person name="Kallscheuer N."/>
            <person name="Luecker S."/>
            <person name="Lage O.M."/>
            <person name="Pohl T."/>
            <person name="Merkel B.J."/>
            <person name="Hornburger P."/>
            <person name="Mueller R.-W."/>
            <person name="Bruemmer F."/>
            <person name="Labrenz M."/>
            <person name="Spormann A.M."/>
            <person name="Op den Camp H."/>
            <person name="Overmann J."/>
            <person name="Amann R."/>
            <person name="Jetten M.S.M."/>
            <person name="Mascher T."/>
            <person name="Medema M.H."/>
            <person name="Devos D.P."/>
            <person name="Kaster A.-K."/>
            <person name="Ovreas L."/>
            <person name="Rohde M."/>
            <person name="Galperin M.Y."/>
            <person name="Jogler C."/>
        </authorList>
    </citation>
    <scope>NUCLEOTIDE SEQUENCE [LARGE SCALE GENOMIC DNA]</scope>
    <source>
        <strain evidence="5 6">HG15A2</strain>
    </source>
</reference>
<keyword evidence="3 5" id="KW-0067">ATP-binding</keyword>
<evidence type="ECO:0000256" key="3">
    <source>
        <dbReference type="ARBA" id="ARBA00022840"/>
    </source>
</evidence>
<dbReference type="InterPro" id="IPR003439">
    <property type="entry name" value="ABC_transporter-like_ATP-bd"/>
</dbReference>
<dbReference type="PROSITE" id="PS00211">
    <property type="entry name" value="ABC_TRANSPORTER_1"/>
    <property type="match status" value="1"/>
</dbReference>
<dbReference type="PANTHER" id="PTHR43023:SF6">
    <property type="entry name" value="INTERMEMBRANE PHOSPHOLIPID TRANSPORT SYSTEM ATP-BINDING PROTEIN MLAF"/>
    <property type="match status" value="1"/>
</dbReference>
<dbReference type="AlphaFoldDB" id="A0A517N0N3"/>
<dbReference type="EMBL" id="CP036263">
    <property type="protein sequence ID" value="QDT00664.1"/>
    <property type="molecule type" value="Genomic_DNA"/>
</dbReference>
<dbReference type="GO" id="GO:0005524">
    <property type="term" value="F:ATP binding"/>
    <property type="evidence" value="ECO:0007669"/>
    <property type="project" value="UniProtKB-KW"/>
</dbReference>
<sequence>MSEPLINIDHLTVRFGRQMVLRDVSLEVPRGQTLAIIGESGCGKTVLLKTIIGLIAPTAGRVTFDNQSLVELDDRELARQRTRFGFVFQNAALFDSMTVADNILFPLKQHRPKEVRANGGSGRDVMHQLIGEVGLPVNVLHKYPAELSGGMRKRVGLARALVMRPEVLLYDEPTTGLDPIMSDVINELMLRCSEAYNVTSIIVTHDMTSARKVADRIVMLYPLARLDRGESQILYDGSSEEVDDSSDRRVSQFVRGEAGDRLEELQAATVGGDDFFGDERS</sequence>